<dbReference type="KEGG" id="mok:Metok_0417"/>
<dbReference type="InterPro" id="IPR036224">
    <property type="entry name" value="GINS_bundle-like_dom_sf"/>
</dbReference>
<dbReference type="HOGENOM" id="CLU_094462_0_0_2"/>
<dbReference type="AlphaFoldDB" id="F8AKR3"/>
<protein>
    <recommendedName>
        <fullName evidence="3">GINS subunit domain-containing protein</fullName>
    </recommendedName>
</protein>
<dbReference type="Proteomes" id="UP000009296">
    <property type="component" value="Chromosome"/>
</dbReference>
<dbReference type="CDD" id="cd11714">
    <property type="entry name" value="GINS_A_archaea"/>
    <property type="match status" value="1"/>
</dbReference>
<name>F8AKR3_METOI</name>
<sequence length="230" mass="27865">MCETMYKKIMNTFFNELKSNDLLKLSDDFYKNVKEYLKNLEHDKYNNKTELERIKYYIKELRKLRLYKAFFGNRHNLLEEEKELLKLIEDIEYYDDFKNSMKDKKELLLKNSNIIDSYDNYNYNNQNIQNIQDKPQEDNNKSQKHICINQEPISSKPKPINTQNDIDIVRVITRFPEFTDGKFTYVLNKNDIITLNKKFSKILEKHNIIRKINGEYYEDEKEGKKILSIL</sequence>
<reference evidence="1" key="1">
    <citation type="submission" date="2011-05" db="EMBL/GenBank/DDBJ databases">
        <title>Complete sequence of chromosome of Methanothermococcus okinawensis IH1.</title>
        <authorList>
            <consortium name="US DOE Joint Genome Institute"/>
            <person name="Lucas S."/>
            <person name="Han J."/>
            <person name="Lapidus A."/>
            <person name="Cheng J.-F."/>
            <person name="Goodwin L."/>
            <person name="Pitluck S."/>
            <person name="Peters L."/>
            <person name="Mikhailova N."/>
            <person name="Held B."/>
            <person name="Han C."/>
            <person name="Tapia R."/>
            <person name="Land M."/>
            <person name="Hauser L."/>
            <person name="Kyrpides N."/>
            <person name="Ivanova N."/>
            <person name="Pagani I."/>
            <person name="Sieprawska-Lupa M."/>
            <person name="Takai K."/>
            <person name="Miyazaki J."/>
            <person name="Whitman W."/>
            <person name="Woyke T."/>
        </authorList>
    </citation>
    <scope>NUCLEOTIDE SEQUENCE [LARGE SCALE GENOMIC DNA]</scope>
    <source>
        <strain evidence="1">IH1</strain>
    </source>
</reference>
<evidence type="ECO:0008006" key="3">
    <source>
        <dbReference type="Google" id="ProtNLM"/>
    </source>
</evidence>
<dbReference type="SUPFAM" id="SSF158573">
    <property type="entry name" value="GINS helical bundle-like"/>
    <property type="match status" value="1"/>
</dbReference>
<gene>
    <name evidence="1" type="ordered locus">Metok_0417</name>
</gene>
<dbReference type="STRING" id="647113.Metok_0417"/>
<evidence type="ECO:0000313" key="2">
    <source>
        <dbReference type="Proteomes" id="UP000009296"/>
    </source>
</evidence>
<organism evidence="1 2">
    <name type="scientific">Methanothermococcus okinawensis (strain DSM 14208 / JCM 11175 / IH1)</name>
    <dbReference type="NCBI Taxonomy" id="647113"/>
    <lineage>
        <taxon>Archaea</taxon>
        <taxon>Methanobacteriati</taxon>
        <taxon>Methanobacteriota</taxon>
        <taxon>Methanomada group</taxon>
        <taxon>Methanococci</taxon>
        <taxon>Methanococcales</taxon>
        <taxon>Methanococcaceae</taxon>
        <taxon>Methanothermococcus</taxon>
    </lineage>
</organism>
<dbReference type="EMBL" id="CP002792">
    <property type="protein sequence ID" value="AEH06401.1"/>
    <property type="molecule type" value="Genomic_DNA"/>
</dbReference>
<accession>F8AKR3</accession>
<proteinExistence type="predicted"/>
<dbReference type="eggNOG" id="arCOG00551">
    <property type="taxonomic scope" value="Archaea"/>
</dbReference>
<keyword evidence="2" id="KW-1185">Reference proteome</keyword>
<evidence type="ECO:0000313" key="1">
    <source>
        <dbReference type="EMBL" id="AEH06401.1"/>
    </source>
</evidence>